<evidence type="ECO:0000313" key="3">
    <source>
        <dbReference type="Proteomes" id="UP000286598"/>
    </source>
</evidence>
<gene>
    <name evidence="2" type="ORF">DW060_12935</name>
</gene>
<dbReference type="Proteomes" id="UP000286598">
    <property type="component" value="Unassembled WGS sequence"/>
</dbReference>
<dbReference type="AlphaFoldDB" id="A0A415GD99"/>
<dbReference type="OrthoDB" id="1003442at2"/>
<dbReference type="Pfam" id="PF12728">
    <property type="entry name" value="HTH_17"/>
    <property type="match status" value="1"/>
</dbReference>
<accession>A0A415GD99</accession>
<feature type="domain" description="Helix-turn-helix" evidence="1">
    <location>
        <begin position="65"/>
        <end position="109"/>
    </location>
</feature>
<organism evidence="2 3">
    <name type="scientific">Leyella stercorea</name>
    <dbReference type="NCBI Taxonomy" id="363265"/>
    <lineage>
        <taxon>Bacteria</taxon>
        <taxon>Pseudomonadati</taxon>
        <taxon>Bacteroidota</taxon>
        <taxon>Bacteroidia</taxon>
        <taxon>Bacteroidales</taxon>
        <taxon>Prevotellaceae</taxon>
        <taxon>Leyella</taxon>
    </lineage>
</organism>
<dbReference type="EMBL" id="QRNO01000109">
    <property type="protein sequence ID" value="RHK46653.1"/>
    <property type="molecule type" value="Genomic_DNA"/>
</dbReference>
<sequence length="186" mass="21569">MPNLGLEIKRKCRLCGKVFLIKTLDSYYCCKKCSDAAYAKKKRTEAREKKLALIAKSVPKVSEFISVREAVAIYGVERGMLYLMIRRGDIPSINIGTKMTRLNRKDLEKAFVKRPIAKYIKETPLPKKYSLEPEDCYTIGEICEKYHINDSSVWAHVRKYSIPSRQIGNYVYVPKEEIDNLYKSEE</sequence>
<evidence type="ECO:0000259" key="1">
    <source>
        <dbReference type="Pfam" id="PF12728"/>
    </source>
</evidence>
<keyword evidence="2" id="KW-0238">DNA-binding</keyword>
<evidence type="ECO:0000313" key="2">
    <source>
        <dbReference type="EMBL" id="RHK46653.1"/>
    </source>
</evidence>
<dbReference type="InterPro" id="IPR041657">
    <property type="entry name" value="HTH_17"/>
</dbReference>
<name>A0A415GD99_9BACT</name>
<protein>
    <submittedName>
        <fullName evidence="2">DNA-binding protein</fullName>
    </submittedName>
</protein>
<keyword evidence="3" id="KW-1185">Reference proteome</keyword>
<proteinExistence type="predicted"/>
<comment type="caution">
    <text evidence="2">The sequence shown here is derived from an EMBL/GenBank/DDBJ whole genome shotgun (WGS) entry which is preliminary data.</text>
</comment>
<reference evidence="2 3" key="1">
    <citation type="submission" date="2018-08" db="EMBL/GenBank/DDBJ databases">
        <title>A genome reference for cultivated species of the human gut microbiota.</title>
        <authorList>
            <person name="Zou Y."/>
            <person name="Xue W."/>
            <person name="Luo G."/>
        </authorList>
    </citation>
    <scope>NUCLEOTIDE SEQUENCE [LARGE SCALE GENOMIC DNA]</scope>
    <source>
        <strain evidence="2 3">AF42-9</strain>
    </source>
</reference>
<dbReference type="GO" id="GO:0003677">
    <property type="term" value="F:DNA binding"/>
    <property type="evidence" value="ECO:0007669"/>
    <property type="project" value="UniProtKB-KW"/>
</dbReference>